<dbReference type="OrthoDB" id="4815376at2759"/>
<dbReference type="Proteomes" id="UP000639643">
    <property type="component" value="Unassembled WGS sequence"/>
</dbReference>
<feature type="compositionally biased region" description="Basic and acidic residues" evidence="1">
    <location>
        <begin position="100"/>
        <end position="124"/>
    </location>
</feature>
<keyword evidence="3" id="KW-1185">Reference proteome</keyword>
<comment type="caution">
    <text evidence="2">The sequence shown here is derived from an EMBL/GenBank/DDBJ whole genome shotgun (WGS) entry which is preliminary data.</text>
</comment>
<accession>A0A8H6JXE4</accession>
<proteinExistence type="predicted"/>
<feature type="region of interest" description="Disordered" evidence="1">
    <location>
        <begin position="288"/>
        <end position="336"/>
    </location>
</feature>
<dbReference type="EMBL" id="WIGM01000585">
    <property type="protein sequence ID" value="KAF6820900.1"/>
    <property type="molecule type" value="Genomic_DNA"/>
</dbReference>
<evidence type="ECO:0000313" key="2">
    <source>
        <dbReference type="EMBL" id="KAF6820900.1"/>
    </source>
</evidence>
<evidence type="ECO:0000256" key="1">
    <source>
        <dbReference type="SAM" id="MobiDB-lite"/>
    </source>
</evidence>
<gene>
    <name evidence="2" type="ORF">CMUS01_11474</name>
</gene>
<protein>
    <submittedName>
        <fullName evidence="2">Uncharacterized protein</fullName>
    </submittedName>
</protein>
<name>A0A8H6JXE4_9PEZI</name>
<evidence type="ECO:0000313" key="3">
    <source>
        <dbReference type="Proteomes" id="UP000639643"/>
    </source>
</evidence>
<reference evidence="2" key="1">
    <citation type="journal article" date="2020" name="Phytopathology">
        <title>Genome Sequence Resources of Colletotrichum truncatum, C. plurivorum, C. musicola, and C. sojae: Four Species Pathogenic to Soybean (Glycine max).</title>
        <authorList>
            <person name="Rogerio F."/>
            <person name="Boufleur T.R."/>
            <person name="Ciampi-Guillardi M."/>
            <person name="Sukno S.A."/>
            <person name="Thon M.R."/>
            <person name="Massola Junior N.S."/>
            <person name="Baroncelli R."/>
        </authorList>
    </citation>
    <scope>NUCLEOTIDE SEQUENCE</scope>
    <source>
        <strain evidence="2">LFN0074</strain>
    </source>
</reference>
<sequence length="336" mass="35785">MAPATTGCGLKANTMKPKSQVIREIKAGTTFPRKCILPATAAKKGDIKPTVPAANKSAGSAAKPKQTQASAGGVKRTHSQMQGGENGTGKSDPASGYAGEQEKKKKIEGKAGVIHQKEVLRSDASKSCPAPPVAGDTNNDEKLFTFHNFSFATLAEFAEWNFRADTEDEVLPPAKKARIVSNLKRQGDAQGTGRGETPLKETALLTFILVDQTRIADGESERCGARAWIEAQRDAGLQVDAALEWKKSPIYAGYRRLFKYFQCCNFGQRAFKAKEAVSILKAARAVAGKQHGKGSKNTKGAKDTVGSGKKSTGVDTEKTKEAEKKAGTDGVEGVKQ</sequence>
<dbReference type="AlphaFoldDB" id="A0A8H6JXE4"/>
<feature type="region of interest" description="Disordered" evidence="1">
    <location>
        <begin position="40"/>
        <end position="134"/>
    </location>
</feature>
<organism evidence="2 3">
    <name type="scientific">Colletotrichum musicola</name>
    <dbReference type="NCBI Taxonomy" id="2175873"/>
    <lineage>
        <taxon>Eukaryota</taxon>
        <taxon>Fungi</taxon>
        <taxon>Dikarya</taxon>
        <taxon>Ascomycota</taxon>
        <taxon>Pezizomycotina</taxon>
        <taxon>Sordariomycetes</taxon>
        <taxon>Hypocreomycetidae</taxon>
        <taxon>Glomerellales</taxon>
        <taxon>Glomerellaceae</taxon>
        <taxon>Colletotrichum</taxon>
        <taxon>Colletotrichum orchidearum species complex</taxon>
    </lineage>
</organism>
<feature type="compositionally biased region" description="Basic and acidic residues" evidence="1">
    <location>
        <begin position="315"/>
        <end position="336"/>
    </location>
</feature>